<evidence type="ECO:0000313" key="3">
    <source>
        <dbReference type="Proteomes" id="UP000007115"/>
    </source>
</evidence>
<protein>
    <submittedName>
        <fullName evidence="2">Uncharacterized protein</fullName>
    </submittedName>
</protein>
<sequence>MEYQNTGVESACKSEHGPDEKKGFRARFGRGPGVSVLGWPSKGGVYVLEQCFAVELDFLQLDRFQDTPPSSLTGFDADIEEEAHCNRMRQLGATWWRSEFHWKMGLITESVYPNLDITFIKIGWPAGGGVWVLNITDDEAFHRGAGIIYNAYDMEERCRMIKQLGGVFYENPKDWLDLDLP</sequence>
<feature type="region of interest" description="Disordered" evidence="1">
    <location>
        <begin position="1"/>
        <end position="24"/>
    </location>
</feature>
<organism evidence="2 3">
    <name type="scientific">Hypocrea virens (strain Gv29-8 / FGSC 10586)</name>
    <name type="common">Gliocladium virens</name>
    <name type="synonym">Trichoderma virens</name>
    <dbReference type="NCBI Taxonomy" id="413071"/>
    <lineage>
        <taxon>Eukaryota</taxon>
        <taxon>Fungi</taxon>
        <taxon>Dikarya</taxon>
        <taxon>Ascomycota</taxon>
        <taxon>Pezizomycotina</taxon>
        <taxon>Sordariomycetes</taxon>
        <taxon>Hypocreomycetidae</taxon>
        <taxon>Hypocreales</taxon>
        <taxon>Hypocreaceae</taxon>
        <taxon>Trichoderma</taxon>
    </lineage>
</organism>
<evidence type="ECO:0000256" key="1">
    <source>
        <dbReference type="SAM" id="MobiDB-lite"/>
    </source>
</evidence>
<dbReference type="HOGENOM" id="CLU_104688_2_0_1"/>
<dbReference type="VEuPathDB" id="FungiDB:TRIVIDRAFT_69992"/>
<dbReference type="EMBL" id="ABDF02000076">
    <property type="protein sequence ID" value="EHK20980.1"/>
    <property type="molecule type" value="Genomic_DNA"/>
</dbReference>
<feature type="compositionally biased region" description="Basic and acidic residues" evidence="1">
    <location>
        <begin position="12"/>
        <end position="23"/>
    </location>
</feature>
<proteinExistence type="predicted"/>
<dbReference type="GeneID" id="25797300"/>
<reference evidence="2 3" key="1">
    <citation type="journal article" date="2011" name="Genome Biol.">
        <title>Comparative genome sequence analysis underscores mycoparasitism as the ancestral life style of Trichoderma.</title>
        <authorList>
            <person name="Kubicek C.P."/>
            <person name="Herrera-Estrella A."/>
            <person name="Seidl-Seiboth V."/>
            <person name="Martinez D.A."/>
            <person name="Druzhinina I.S."/>
            <person name="Thon M."/>
            <person name="Zeilinger S."/>
            <person name="Casas-Flores S."/>
            <person name="Horwitz B.A."/>
            <person name="Mukherjee P.K."/>
            <person name="Mukherjee M."/>
            <person name="Kredics L."/>
            <person name="Alcaraz L.D."/>
            <person name="Aerts A."/>
            <person name="Antal Z."/>
            <person name="Atanasova L."/>
            <person name="Cervantes-Badillo M.G."/>
            <person name="Challacombe J."/>
            <person name="Chertkov O."/>
            <person name="McCluskey K."/>
            <person name="Coulpier F."/>
            <person name="Deshpande N."/>
            <person name="von Doehren H."/>
            <person name="Ebbole D.J."/>
            <person name="Esquivel-Naranjo E.U."/>
            <person name="Fekete E."/>
            <person name="Flipphi M."/>
            <person name="Glaser F."/>
            <person name="Gomez-Rodriguez E.Y."/>
            <person name="Gruber S."/>
            <person name="Han C."/>
            <person name="Henrissat B."/>
            <person name="Hermosa R."/>
            <person name="Hernandez-Onate M."/>
            <person name="Karaffa L."/>
            <person name="Kosti I."/>
            <person name="Le Crom S."/>
            <person name="Lindquist E."/>
            <person name="Lucas S."/>
            <person name="Luebeck M."/>
            <person name="Luebeck P.S."/>
            <person name="Margeot A."/>
            <person name="Metz B."/>
            <person name="Misra M."/>
            <person name="Nevalainen H."/>
            <person name="Omann M."/>
            <person name="Packer N."/>
            <person name="Perrone G."/>
            <person name="Uresti-Rivera E.E."/>
            <person name="Salamov A."/>
            <person name="Schmoll M."/>
            <person name="Seiboth B."/>
            <person name="Shapiro H."/>
            <person name="Sukno S."/>
            <person name="Tamayo-Ramos J.A."/>
            <person name="Tisch D."/>
            <person name="Wiest A."/>
            <person name="Wilkinson H.H."/>
            <person name="Zhang M."/>
            <person name="Coutinho P.M."/>
            <person name="Kenerley C.M."/>
            <person name="Monte E."/>
            <person name="Baker S.E."/>
            <person name="Grigoriev I.V."/>
        </authorList>
    </citation>
    <scope>NUCLEOTIDE SEQUENCE [LARGE SCALE GENOMIC DNA]</scope>
    <source>
        <strain evidence="3">Gv29-8 / FGSC 10586</strain>
    </source>
</reference>
<dbReference type="STRING" id="413071.G9MX47"/>
<comment type="caution">
    <text evidence="2">The sequence shown here is derived from an EMBL/GenBank/DDBJ whole genome shotgun (WGS) entry which is preliminary data.</text>
</comment>
<evidence type="ECO:0000313" key="2">
    <source>
        <dbReference type="EMBL" id="EHK20980.1"/>
    </source>
</evidence>
<dbReference type="RefSeq" id="XP_013955173.1">
    <property type="nucleotide sequence ID" value="XM_014099698.1"/>
</dbReference>
<dbReference type="AlphaFoldDB" id="G9MX47"/>
<gene>
    <name evidence="2" type="ORF">TRIVIDRAFT_69992</name>
</gene>
<dbReference type="eggNOG" id="ENOG502SQRY">
    <property type="taxonomic scope" value="Eukaryota"/>
</dbReference>
<keyword evidence="3" id="KW-1185">Reference proteome</keyword>
<dbReference type="Proteomes" id="UP000007115">
    <property type="component" value="Unassembled WGS sequence"/>
</dbReference>
<accession>G9MX47</accession>
<name>G9MX47_HYPVG</name>
<dbReference type="InParanoid" id="G9MX47"/>
<dbReference type="OMA" id="YVIYGYP"/>
<dbReference type="OrthoDB" id="4487429at2759"/>